<dbReference type="Proteomes" id="UP000283841">
    <property type="component" value="Unassembled WGS sequence"/>
</dbReference>
<dbReference type="EMBL" id="RCNU01000002">
    <property type="protein sequence ID" value="RWQ97939.1"/>
    <property type="molecule type" value="Genomic_DNA"/>
</dbReference>
<protein>
    <recommendedName>
        <fullName evidence="3">Elongator complex protein 5</fullName>
    </recommendedName>
</protein>
<sequence length="234" mass="25821">MTREQRIYFSDLISDFLASIIHNEACSTVLLVCSTRDHFLEQLSGCIHPLHAASPTSLEQQLENDERRSFAREPDHPFLRKTIGLLANSRKIKLAFCPTIEHLRAYLSGLRITDNKGSRTDNSSRPLLAIVDLVALHATSSEFSAQGLSRTLALAVEVSARESLDIVLCECKDALDPQSSERGDGLWNVHVPLLSGTTRSSGEGAGRSGSSVPVKSIAQRWFNFEQKKQMSAET</sequence>
<dbReference type="GeneID" id="39594868"/>
<evidence type="ECO:0000313" key="2">
    <source>
        <dbReference type="Proteomes" id="UP000283841"/>
    </source>
</evidence>
<keyword evidence="2" id="KW-1185">Reference proteome</keyword>
<evidence type="ECO:0000313" key="1">
    <source>
        <dbReference type="EMBL" id="RWQ97939.1"/>
    </source>
</evidence>
<accession>A0A443I1I8</accession>
<dbReference type="AlphaFoldDB" id="A0A443I1I8"/>
<evidence type="ECO:0008006" key="3">
    <source>
        <dbReference type="Google" id="ProtNLM"/>
    </source>
</evidence>
<proteinExistence type="predicted"/>
<dbReference type="RefSeq" id="XP_028487584.1">
    <property type="nucleotide sequence ID" value="XM_028625591.1"/>
</dbReference>
<name>A0A443I1I8_BYSSP</name>
<reference evidence="1 2" key="1">
    <citation type="journal article" date="2018" name="Front. Microbiol.">
        <title>Genomic and genetic insights into a cosmopolitan fungus, Paecilomyces variotii (Eurotiales).</title>
        <authorList>
            <person name="Urquhart A.S."/>
            <person name="Mondo S.J."/>
            <person name="Makela M.R."/>
            <person name="Hane J.K."/>
            <person name="Wiebenga A."/>
            <person name="He G."/>
            <person name="Mihaltcheva S."/>
            <person name="Pangilinan J."/>
            <person name="Lipzen A."/>
            <person name="Barry K."/>
            <person name="de Vries R.P."/>
            <person name="Grigoriev I.V."/>
            <person name="Idnurm A."/>
        </authorList>
    </citation>
    <scope>NUCLEOTIDE SEQUENCE [LARGE SCALE GENOMIC DNA]</scope>
    <source>
        <strain evidence="1 2">CBS 101075</strain>
    </source>
</reference>
<comment type="caution">
    <text evidence="1">The sequence shown here is derived from an EMBL/GenBank/DDBJ whole genome shotgun (WGS) entry which is preliminary data.</text>
</comment>
<gene>
    <name evidence="1" type="ORF">C8Q69DRAFT_155271</name>
</gene>
<organism evidence="1 2">
    <name type="scientific">Byssochlamys spectabilis</name>
    <name type="common">Paecilomyces variotii</name>
    <dbReference type="NCBI Taxonomy" id="264951"/>
    <lineage>
        <taxon>Eukaryota</taxon>
        <taxon>Fungi</taxon>
        <taxon>Dikarya</taxon>
        <taxon>Ascomycota</taxon>
        <taxon>Pezizomycotina</taxon>
        <taxon>Eurotiomycetes</taxon>
        <taxon>Eurotiomycetidae</taxon>
        <taxon>Eurotiales</taxon>
        <taxon>Thermoascaceae</taxon>
        <taxon>Paecilomyces</taxon>
    </lineage>
</organism>
<dbReference type="VEuPathDB" id="FungiDB:C8Q69DRAFT_155271"/>